<accession>A0A2U1B9J3</accession>
<gene>
    <name evidence="1" type="ORF">C7373_1281</name>
</gene>
<comment type="caution">
    <text evidence="1">The sequence shown here is derived from an EMBL/GenBank/DDBJ whole genome shotgun (WGS) entry which is preliminary data.</text>
</comment>
<reference evidence="1 2" key="1">
    <citation type="submission" date="2018-04" db="EMBL/GenBank/DDBJ databases">
        <title>Genomic Encyclopedia of Type Strains, Phase IV (KMG-IV): sequencing the most valuable type-strain genomes for metagenomic binning, comparative biology and taxonomic classification.</title>
        <authorList>
            <person name="Goeker M."/>
        </authorList>
    </citation>
    <scope>NUCLEOTIDE SEQUENCE [LARGE SCALE GENOMIC DNA]</scope>
    <source>
        <strain evidence="1 2">DSM 26588</strain>
    </source>
</reference>
<name>A0A2U1B9J3_9FIRM</name>
<dbReference type="Proteomes" id="UP000245778">
    <property type="component" value="Unassembled WGS sequence"/>
</dbReference>
<evidence type="ECO:0000313" key="2">
    <source>
        <dbReference type="Proteomes" id="UP000245778"/>
    </source>
</evidence>
<protein>
    <submittedName>
        <fullName evidence="1">Uncharacterized protein</fullName>
    </submittedName>
</protein>
<proteinExistence type="predicted"/>
<dbReference type="AlphaFoldDB" id="A0A2U1B9J3"/>
<dbReference type="EMBL" id="QEKK01000028">
    <property type="protein sequence ID" value="PVY45340.1"/>
    <property type="molecule type" value="Genomic_DNA"/>
</dbReference>
<organism evidence="1 2">
    <name type="scientific">Intestinimonas butyriciproducens</name>
    <dbReference type="NCBI Taxonomy" id="1297617"/>
    <lineage>
        <taxon>Bacteria</taxon>
        <taxon>Bacillati</taxon>
        <taxon>Bacillota</taxon>
        <taxon>Clostridia</taxon>
        <taxon>Eubacteriales</taxon>
        <taxon>Intestinimonas</taxon>
    </lineage>
</organism>
<evidence type="ECO:0000313" key="1">
    <source>
        <dbReference type="EMBL" id="PVY45340.1"/>
    </source>
</evidence>
<feature type="non-terminal residue" evidence="1">
    <location>
        <position position="34"/>
    </location>
</feature>
<sequence>MARLPRITLEMEGLDELIAATEKARGLLDELRDT</sequence>